<sequence length="836" mass="91027">MPSLQTPYNATKLLDQNALVCYAPAMLTTTGVWQGNDPLDYTVPTFILHLALAISINRILIFLMKPLRQPRVIADILGGILLGPSVLGRHEYLAAKIFPLRSILVLETMANIGLLYFLFLVGVETDIVVIRRAGKRSIMIALGGMVLPFFVGALGSLLFKGDQIEPISGSFVLFIGITQSVTAFPVLARILAELKLLNSDIGKIAMSSAIVNDVCAWMLLALAVALAKGDAADRQTPEGESFNEVHMSLILTGVMVCGFITDAIGTHSIFGAFVYGLIMPNGRLANSIVDKLEDFISGLLLPLFFVTSGLRTNLQTIGSFGHWISIFPVTFVAGAAKVGGTLLISMFYRIPFHEAITIGLLMNAKGLIEMVILNVGKDMKVLSDVAFAIMVMVQVITTAIITPTVTAFQKRGRHFVAYKRRTIQKSKLEAELRMLACVHTPRNVPTMINLFEAIHPSRRSPICIYALHLVELTGRTSAMLVVQTAGQIQSDNITSAFKNFEQHTGGVSIQPLTVISPYPTMHEDICNLAEDKHVAFIILPFHKQLTVDGAMEVTNPAFRILNQNVLANAPCSVGILVDKGFVGSTKVASGHATTQIIVLFFGGPDDREALSYARRIVEHPGTILTIIRFVPGQQAFHSSIDLDGTNGQGSVTVITENERARRLDEELLNDFKSANLNNGRVVYEEKVVNNGEETLAAIRSIRNIHDLYIVGRAQYMDSPLTAGLNDWSECPELGTIGDILASPDFALPVSVLVVQQYVGESTQVEELITPNSPSRQKDILKSSSSLGLLVFFSEFAVALTVLVRIRWLVLGVCGNGEMGGELKRQRFGEKAAIDSN</sequence>
<evidence type="ECO:0000256" key="9">
    <source>
        <dbReference type="ARBA" id="ARBA00038341"/>
    </source>
</evidence>
<protein>
    <recommendedName>
        <fullName evidence="16">Cation/H+ exchanger domain-containing protein</fullName>
    </recommendedName>
</protein>
<feature type="transmembrane region" description="Helical" evidence="10">
    <location>
        <begin position="41"/>
        <end position="60"/>
    </location>
</feature>
<feature type="domain" description="Cation/H+ exchanger transmembrane" evidence="11">
    <location>
        <begin position="61"/>
        <end position="231"/>
    </location>
</feature>
<dbReference type="Proteomes" id="UP001420932">
    <property type="component" value="Unassembled WGS sequence"/>
</dbReference>
<evidence type="ECO:0000256" key="2">
    <source>
        <dbReference type="ARBA" id="ARBA00022448"/>
    </source>
</evidence>
<evidence type="ECO:0000256" key="1">
    <source>
        <dbReference type="ARBA" id="ARBA00004141"/>
    </source>
</evidence>
<dbReference type="AlphaFoldDB" id="A0AAP0JJE8"/>
<reference evidence="14 15" key="1">
    <citation type="submission" date="2024-01" db="EMBL/GenBank/DDBJ databases">
        <title>Genome assemblies of Stephania.</title>
        <authorList>
            <person name="Yang L."/>
        </authorList>
    </citation>
    <scope>NUCLEOTIDE SEQUENCE [LARGE SCALE GENOMIC DNA]</scope>
    <source>
        <strain evidence="14">YNDBR</strain>
        <tissue evidence="14">Leaf</tissue>
    </source>
</reference>
<feature type="transmembrane region" description="Helical" evidence="10">
    <location>
        <begin position="786"/>
        <end position="809"/>
    </location>
</feature>
<evidence type="ECO:0000256" key="7">
    <source>
        <dbReference type="ARBA" id="ARBA00023065"/>
    </source>
</evidence>
<dbReference type="GO" id="GO:0016020">
    <property type="term" value="C:membrane"/>
    <property type="evidence" value="ECO:0007669"/>
    <property type="project" value="UniProtKB-SubCell"/>
</dbReference>
<feature type="transmembrane region" description="Helical" evidence="10">
    <location>
        <begin position="385"/>
        <end position="408"/>
    </location>
</feature>
<dbReference type="GO" id="GO:0006885">
    <property type="term" value="P:regulation of pH"/>
    <property type="evidence" value="ECO:0007669"/>
    <property type="project" value="TreeGrafter"/>
</dbReference>
<evidence type="ECO:0000259" key="11">
    <source>
        <dbReference type="Pfam" id="PF00999"/>
    </source>
</evidence>
<keyword evidence="7" id="KW-0406">Ion transport</keyword>
<evidence type="ECO:0000259" key="12">
    <source>
        <dbReference type="Pfam" id="PF23256"/>
    </source>
</evidence>
<dbReference type="PANTHER" id="PTHR32468:SF26">
    <property type="entry name" value="CATION_H(+) ANTIPORTER 15"/>
    <property type="match status" value="1"/>
</dbReference>
<evidence type="ECO:0000313" key="15">
    <source>
        <dbReference type="Proteomes" id="UP001420932"/>
    </source>
</evidence>
<keyword evidence="6 10" id="KW-1133">Transmembrane helix</keyword>
<dbReference type="InterPro" id="IPR038770">
    <property type="entry name" value="Na+/solute_symporter_sf"/>
</dbReference>
<dbReference type="InterPro" id="IPR057291">
    <property type="entry name" value="CHX17_2nd"/>
</dbReference>
<feature type="transmembrane region" description="Helical" evidence="10">
    <location>
        <begin position="295"/>
        <end position="314"/>
    </location>
</feature>
<evidence type="ECO:0000313" key="14">
    <source>
        <dbReference type="EMBL" id="KAK9135156.1"/>
    </source>
</evidence>
<keyword evidence="2" id="KW-0813">Transport</keyword>
<dbReference type="GO" id="GO:1902600">
    <property type="term" value="P:proton transmembrane transport"/>
    <property type="evidence" value="ECO:0007669"/>
    <property type="project" value="InterPro"/>
</dbReference>
<comment type="caution">
    <text evidence="14">The sequence shown here is derived from an EMBL/GenBank/DDBJ whole genome shotgun (WGS) entry which is preliminary data.</text>
</comment>
<evidence type="ECO:0000256" key="4">
    <source>
        <dbReference type="ARBA" id="ARBA00022692"/>
    </source>
</evidence>
<feature type="domain" description="Cation/H(+) antiporter C-terminal" evidence="13">
    <location>
        <begin position="596"/>
        <end position="759"/>
    </location>
</feature>
<feature type="transmembrane region" description="Helical" evidence="10">
    <location>
        <begin position="355"/>
        <end position="373"/>
    </location>
</feature>
<dbReference type="EMBL" id="JBBNAF010000006">
    <property type="protein sequence ID" value="KAK9135156.1"/>
    <property type="molecule type" value="Genomic_DNA"/>
</dbReference>
<evidence type="ECO:0000256" key="3">
    <source>
        <dbReference type="ARBA" id="ARBA00022538"/>
    </source>
</evidence>
<feature type="transmembrane region" description="Helical" evidence="10">
    <location>
        <begin position="247"/>
        <end position="275"/>
    </location>
</feature>
<feature type="transmembrane region" description="Helical" evidence="10">
    <location>
        <begin position="204"/>
        <end position="227"/>
    </location>
</feature>
<keyword evidence="3" id="KW-0633">Potassium transport</keyword>
<gene>
    <name evidence="14" type="ORF">Syun_014486</name>
</gene>
<dbReference type="Gene3D" id="1.20.1530.20">
    <property type="match status" value="2"/>
</dbReference>
<feature type="transmembrane region" description="Helical" evidence="10">
    <location>
        <begin position="320"/>
        <end position="348"/>
    </location>
</feature>
<dbReference type="InterPro" id="IPR057290">
    <property type="entry name" value="CHX17_C"/>
</dbReference>
<evidence type="ECO:0000256" key="10">
    <source>
        <dbReference type="SAM" id="Phobius"/>
    </source>
</evidence>
<feature type="domain" description="Cation/H(+) antiporter central" evidence="12">
    <location>
        <begin position="462"/>
        <end position="588"/>
    </location>
</feature>
<evidence type="ECO:0000259" key="13">
    <source>
        <dbReference type="Pfam" id="PF23259"/>
    </source>
</evidence>
<evidence type="ECO:0000256" key="6">
    <source>
        <dbReference type="ARBA" id="ARBA00022989"/>
    </source>
</evidence>
<keyword evidence="15" id="KW-1185">Reference proteome</keyword>
<dbReference type="GO" id="GO:0006813">
    <property type="term" value="P:potassium ion transport"/>
    <property type="evidence" value="ECO:0007669"/>
    <property type="project" value="UniProtKB-KW"/>
</dbReference>
<accession>A0AAP0JJE8</accession>
<organism evidence="14 15">
    <name type="scientific">Stephania yunnanensis</name>
    <dbReference type="NCBI Taxonomy" id="152371"/>
    <lineage>
        <taxon>Eukaryota</taxon>
        <taxon>Viridiplantae</taxon>
        <taxon>Streptophyta</taxon>
        <taxon>Embryophyta</taxon>
        <taxon>Tracheophyta</taxon>
        <taxon>Spermatophyta</taxon>
        <taxon>Magnoliopsida</taxon>
        <taxon>Ranunculales</taxon>
        <taxon>Menispermaceae</taxon>
        <taxon>Menispermoideae</taxon>
        <taxon>Cissampelideae</taxon>
        <taxon>Stephania</taxon>
    </lineage>
</organism>
<evidence type="ECO:0000256" key="8">
    <source>
        <dbReference type="ARBA" id="ARBA00023136"/>
    </source>
</evidence>
<comment type="similarity">
    <text evidence="9">Belongs to the monovalent cation:proton antiporter 2 (CPA2) transporter (TC 2.A.37) family. CHX (TC 2.A.37.4) subfamily.</text>
</comment>
<dbReference type="InterPro" id="IPR006153">
    <property type="entry name" value="Cation/H_exchanger_TM"/>
</dbReference>
<feature type="transmembrane region" description="Helical" evidence="10">
    <location>
        <begin position="108"/>
        <end position="130"/>
    </location>
</feature>
<feature type="transmembrane region" description="Helical" evidence="10">
    <location>
        <begin position="171"/>
        <end position="192"/>
    </location>
</feature>
<dbReference type="Pfam" id="PF23256">
    <property type="entry name" value="CHX17_2nd"/>
    <property type="match status" value="1"/>
</dbReference>
<keyword evidence="5" id="KW-0630">Potassium</keyword>
<feature type="domain" description="Cation/H+ exchanger transmembrane" evidence="11">
    <location>
        <begin position="242"/>
        <end position="406"/>
    </location>
</feature>
<evidence type="ECO:0008006" key="16">
    <source>
        <dbReference type="Google" id="ProtNLM"/>
    </source>
</evidence>
<dbReference type="GO" id="GO:0015297">
    <property type="term" value="F:antiporter activity"/>
    <property type="evidence" value="ECO:0007669"/>
    <property type="project" value="InterPro"/>
</dbReference>
<evidence type="ECO:0000256" key="5">
    <source>
        <dbReference type="ARBA" id="ARBA00022958"/>
    </source>
</evidence>
<dbReference type="PANTHER" id="PTHR32468">
    <property type="entry name" value="CATION/H + ANTIPORTER"/>
    <property type="match status" value="1"/>
</dbReference>
<dbReference type="InterPro" id="IPR050794">
    <property type="entry name" value="CPA2_transporter"/>
</dbReference>
<name>A0AAP0JJE8_9MAGN</name>
<comment type="subcellular location">
    <subcellularLocation>
        <location evidence="1">Membrane</location>
        <topology evidence="1">Multi-pass membrane protein</topology>
    </subcellularLocation>
</comment>
<dbReference type="Pfam" id="PF23259">
    <property type="entry name" value="CHX17_C"/>
    <property type="match status" value="1"/>
</dbReference>
<dbReference type="GO" id="GO:0012505">
    <property type="term" value="C:endomembrane system"/>
    <property type="evidence" value="ECO:0007669"/>
    <property type="project" value="TreeGrafter"/>
</dbReference>
<proteinExistence type="inferred from homology"/>
<keyword evidence="8 10" id="KW-0472">Membrane</keyword>
<dbReference type="Pfam" id="PF00999">
    <property type="entry name" value="Na_H_Exchanger"/>
    <property type="match status" value="2"/>
</dbReference>
<feature type="transmembrane region" description="Helical" evidence="10">
    <location>
        <begin position="137"/>
        <end position="159"/>
    </location>
</feature>
<feature type="transmembrane region" description="Helical" evidence="10">
    <location>
        <begin position="72"/>
        <end position="88"/>
    </location>
</feature>
<keyword evidence="4 10" id="KW-0812">Transmembrane</keyword>